<dbReference type="RefSeq" id="WP_182805096.1">
    <property type="nucleotide sequence ID" value="NZ_CP060007.1"/>
</dbReference>
<evidence type="ECO:0000313" key="2">
    <source>
        <dbReference type="Proteomes" id="UP000515344"/>
    </source>
</evidence>
<organism evidence="1 2">
    <name type="scientific">Lacibacter sediminis</name>
    <dbReference type="NCBI Taxonomy" id="2760713"/>
    <lineage>
        <taxon>Bacteria</taxon>
        <taxon>Pseudomonadati</taxon>
        <taxon>Bacteroidota</taxon>
        <taxon>Chitinophagia</taxon>
        <taxon>Chitinophagales</taxon>
        <taxon>Chitinophagaceae</taxon>
        <taxon>Lacibacter</taxon>
    </lineage>
</organism>
<accession>A0A7G5XJV6</accession>
<name>A0A7G5XJV6_9BACT</name>
<gene>
    <name evidence="1" type="ORF">H4075_06060</name>
</gene>
<dbReference type="KEGG" id="lacs:H4075_06060"/>
<keyword evidence="2" id="KW-1185">Reference proteome</keyword>
<dbReference type="InterPro" id="IPR019619">
    <property type="entry name" value="DUF2490"/>
</dbReference>
<evidence type="ECO:0000313" key="1">
    <source>
        <dbReference type="EMBL" id="QNA45759.1"/>
    </source>
</evidence>
<dbReference type="AlphaFoldDB" id="A0A7G5XJV6"/>
<dbReference type="Pfam" id="PF10677">
    <property type="entry name" value="DUF2490"/>
    <property type="match status" value="1"/>
</dbReference>
<dbReference type="Proteomes" id="UP000515344">
    <property type="component" value="Chromosome"/>
</dbReference>
<proteinExistence type="predicted"/>
<reference evidence="2" key="1">
    <citation type="submission" date="2020-08" db="EMBL/GenBank/DDBJ databases">
        <title>Lacibacter sp. S13-6-6 genome sequencing.</title>
        <authorList>
            <person name="Jin L."/>
        </authorList>
    </citation>
    <scope>NUCLEOTIDE SEQUENCE [LARGE SCALE GENOMIC DNA]</scope>
    <source>
        <strain evidence="2">S13-6-6</strain>
    </source>
</reference>
<protein>
    <submittedName>
        <fullName evidence="1">DUF2490 domain-containing protein</fullName>
    </submittedName>
</protein>
<dbReference type="EMBL" id="CP060007">
    <property type="protein sequence ID" value="QNA45759.1"/>
    <property type="molecule type" value="Genomic_DNA"/>
</dbReference>
<sequence>MNKLLTIGLVALSARAYTQTPPAELWVGANVTVAFQNQWQWHNDAGYRTNGVNLIPHQYLYRTGIRKIFSTKWHAAAGAAFFSTRISYNKADHEFGNEYRAWQEVNHQYEWKNGFSLQNRFRAEERFFEEVSTRDAYKALRLRYRVGLTKRFAEKWTVQVADEYMRQLQQKQFLYNQNRTLVSLGHDLKKHVQLQAVYIWQQRPTGSQHILALLFQKTITADGNKN</sequence>